<dbReference type="EMBL" id="FOAS01000020">
    <property type="protein sequence ID" value="SEL75989.1"/>
    <property type="molecule type" value="Genomic_DNA"/>
</dbReference>
<dbReference type="Proteomes" id="UP000185766">
    <property type="component" value="Unassembled WGS sequence"/>
</dbReference>
<protein>
    <submittedName>
        <fullName evidence="1">Uncharacterized protein</fullName>
    </submittedName>
</protein>
<keyword evidence="2" id="KW-1185">Reference proteome</keyword>
<evidence type="ECO:0000313" key="2">
    <source>
        <dbReference type="Proteomes" id="UP000185766"/>
    </source>
</evidence>
<sequence>MSVQILKRDWEKLLGVLDDARQQRHVLTYRAVIERVGLPSPAMQVLTAALEYLARLDAEAERPLRSALVVSQGASRLPRVGFFLHVQQLGLLEGEPDGLEAASWHSAEIARVYAHDYASAP</sequence>
<dbReference type="STRING" id="1429083.GCA_001885685_02568"/>
<gene>
    <name evidence="1" type="ORF">SAMN05216214_12066</name>
</gene>
<dbReference type="RefSeq" id="WP_071871782.1">
    <property type="nucleotide sequence ID" value="NZ_FOAS01000020.1"/>
</dbReference>
<proteinExistence type="predicted"/>
<dbReference type="AlphaFoldDB" id="A0A1H7SUJ5"/>
<reference evidence="1 2" key="1">
    <citation type="submission" date="2016-10" db="EMBL/GenBank/DDBJ databases">
        <authorList>
            <person name="de Groot N.N."/>
        </authorList>
    </citation>
    <scope>NUCLEOTIDE SEQUENCE [LARGE SCALE GENOMIC DNA]</scope>
    <source>
        <strain evidence="1 2">JCM 19513</strain>
    </source>
</reference>
<accession>A0A1H7SUJ5</accession>
<dbReference type="OrthoDB" id="14198at2"/>
<evidence type="ECO:0000313" key="1">
    <source>
        <dbReference type="EMBL" id="SEL75989.1"/>
    </source>
</evidence>
<organism evidence="1 2">
    <name type="scientific">Atopomonas hussainii</name>
    <dbReference type="NCBI Taxonomy" id="1429083"/>
    <lineage>
        <taxon>Bacteria</taxon>
        <taxon>Pseudomonadati</taxon>
        <taxon>Pseudomonadota</taxon>
        <taxon>Gammaproteobacteria</taxon>
        <taxon>Pseudomonadales</taxon>
        <taxon>Pseudomonadaceae</taxon>
        <taxon>Atopomonas</taxon>
    </lineage>
</organism>
<name>A0A1H7SUJ5_9GAMM</name>